<evidence type="ECO:0000259" key="5">
    <source>
        <dbReference type="Pfam" id="PF13817"/>
    </source>
</evidence>
<evidence type="ECO:0000259" key="4">
    <source>
        <dbReference type="Pfam" id="PF13007"/>
    </source>
</evidence>
<dbReference type="InterPro" id="IPR039552">
    <property type="entry name" value="IS66_C"/>
</dbReference>
<dbReference type="PANTHER" id="PTHR33678">
    <property type="entry name" value="BLL1576 PROTEIN"/>
    <property type="match status" value="1"/>
</dbReference>
<evidence type="ECO:0000256" key="1">
    <source>
        <dbReference type="SAM" id="Coils"/>
    </source>
</evidence>
<evidence type="ECO:0000313" key="7">
    <source>
        <dbReference type="Proteomes" id="UP000051936"/>
    </source>
</evidence>
<feature type="domain" description="Transposase IS66 central" evidence="2">
    <location>
        <begin position="168"/>
        <end position="461"/>
    </location>
</feature>
<feature type="domain" description="Transposase IS66 zinc-finger binding" evidence="3">
    <location>
        <begin position="109"/>
        <end position="152"/>
    </location>
</feature>
<dbReference type="InterPro" id="IPR052344">
    <property type="entry name" value="Transposase-related"/>
</dbReference>
<dbReference type="RefSeq" id="WP_057754476.1">
    <property type="nucleotide sequence ID" value="NZ_LJYG01000107.1"/>
</dbReference>
<feature type="domain" description="Transposase IS66 C-terminal" evidence="5">
    <location>
        <begin position="468"/>
        <end position="506"/>
    </location>
</feature>
<evidence type="ECO:0000259" key="2">
    <source>
        <dbReference type="Pfam" id="PF03050"/>
    </source>
</evidence>
<gene>
    <name evidence="6" type="ORF">AOQ71_29915</name>
</gene>
<dbReference type="Pfam" id="PF13005">
    <property type="entry name" value="zf-IS66"/>
    <property type="match status" value="1"/>
</dbReference>
<dbReference type="EMBL" id="LJYG01000107">
    <property type="protein sequence ID" value="KRQ03837.1"/>
    <property type="molecule type" value="Genomic_DNA"/>
</dbReference>
<dbReference type="OrthoDB" id="9800877at2"/>
<reference evidence="6 7" key="1">
    <citation type="submission" date="2015-09" db="EMBL/GenBank/DDBJ databases">
        <title>Draft Genome Sequence of Bradyrhizobium manausense Strain BR 3351T, a Novel Symbiotic Nitrogen-Fixing Alphaproteobacterium Isolated from Brazilian Amazon Rain Forest.</title>
        <authorList>
            <person name="De Araujo J.L."/>
            <person name="Zilli J.E."/>
        </authorList>
    </citation>
    <scope>NUCLEOTIDE SEQUENCE [LARGE SCALE GENOMIC DNA]</scope>
    <source>
        <strain evidence="6 7">BR3351</strain>
    </source>
</reference>
<feature type="coiled-coil region" evidence="1">
    <location>
        <begin position="19"/>
        <end position="73"/>
    </location>
</feature>
<name>A0A0R3D5L5_9BRAD</name>
<evidence type="ECO:0000259" key="3">
    <source>
        <dbReference type="Pfam" id="PF13005"/>
    </source>
</evidence>
<dbReference type="PANTHER" id="PTHR33678:SF1">
    <property type="entry name" value="BLL1576 PROTEIN"/>
    <property type="match status" value="1"/>
</dbReference>
<accession>A0A0R3D5L5</accession>
<dbReference type="STRING" id="989370.AOQ71_29915"/>
<keyword evidence="1" id="KW-0175">Coiled coil</keyword>
<keyword evidence="7" id="KW-1185">Reference proteome</keyword>
<dbReference type="NCBIfam" id="NF033517">
    <property type="entry name" value="transpos_IS66"/>
    <property type="match status" value="1"/>
</dbReference>
<dbReference type="Pfam" id="PF03050">
    <property type="entry name" value="DDE_Tnp_IS66"/>
    <property type="match status" value="1"/>
</dbReference>
<dbReference type="InterPro" id="IPR024474">
    <property type="entry name" value="Znf_dom_IS66"/>
</dbReference>
<dbReference type="AlphaFoldDB" id="A0A0R3D5L5"/>
<dbReference type="Proteomes" id="UP000051936">
    <property type="component" value="Unassembled WGS sequence"/>
</dbReference>
<organism evidence="6 7">
    <name type="scientific">Bradyrhizobium manausense</name>
    <dbReference type="NCBI Taxonomy" id="989370"/>
    <lineage>
        <taxon>Bacteria</taxon>
        <taxon>Pseudomonadati</taxon>
        <taxon>Pseudomonadota</taxon>
        <taxon>Alphaproteobacteria</taxon>
        <taxon>Hyphomicrobiales</taxon>
        <taxon>Nitrobacteraceae</taxon>
        <taxon>Bradyrhizobium</taxon>
    </lineage>
</organism>
<comment type="caution">
    <text evidence="6">The sequence shown here is derived from an EMBL/GenBank/DDBJ whole genome shotgun (WGS) entry which is preliminary data.</text>
</comment>
<dbReference type="Pfam" id="PF13007">
    <property type="entry name" value="LZ_Tnp_IS66"/>
    <property type="match status" value="1"/>
</dbReference>
<protein>
    <submittedName>
        <fullName evidence="6">Transposase</fullName>
    </submittedName>
</protein>
<dbReference type="InterPro" id="IPR024463">
    <property type="entry name" value="Transposase_TnpC_homeodom"/>
</dbReference>
<evidence type="ECO:0000313" key="6">
    <source>
        <dbReference type="EMBL" id="KRQ03837.1"/>
    </source>
</evidence>
<feature type="domain" description="Transposase TnpC homeodomain" evidence="4">
    <location>
        <begin position="28"/>
        <end position="100"/>
    </location>
</feature>
<proteinExistence type="predicted"/>
<dbReference type="InterPro" id="IPR004291">
    <property type="entry name" value="Transposase_IS66_central"/>
</dbReference>
<sequence length="521" mass="58009">MSDLPDELPSDPAELRVFAAALLDRCARLERLLKLAKDAQFGRSSEKLDADQLQLVLEDIEGAVAALEAAEDRANPRTCEKRTAARRANRGHLPEHLPRIVEIMMPAATCCPCCKGDLVEIGCNESQRLDVVPVQYRVIVTRRPKLACRACHGVVLQHAAPERLIKGGLPTERLVAHVIDAKYHWHLPLYRQAQMLATHGIAIDRSTLAFWVGYAAQELKPLWLRLRQLLLASSKLCVDETPAPVLDPGRGRTKTGYFWALSRDDRPWAGPDPPGVVYAYAPGRGAVHGLRLLEGYRGIIHCDGYQAYKTMARETRADALSGTLAFCWAHLRRQFVKIEREAAPAPAPVAREALERIAQLYAVEKALRGRSDAERRAGRQVHARPLATALKQWFEAKLDHLAQKSDTAKALRYALRHWDGLTLYLDDGRIEMDTNAVERAMRPIKLNAKNSLFAGCDEGAENWAVLASLIETCKLNGVSAEHWLADVLAKLVNGWPAARLDELLPWASIYTMHAHDPRLAA</sequence>
<dbReference type="Pfam" id="PF13817">
    <property type="entry name" value="DDE_Tnp_IS66_C"/>
    <property type="match status" value="1"/>
</dbReference>